<name>A0ABD2Q330_9PLAT</name>
<sequence length="308" mass="35140">MKREEELETATNQRKEPLAKKMCDLFAWLQPRDCSQWLARMTLIALWSSLATAICLLIVGSVKNNYPCFVVGSLLGISSLGALLHRCLHHRSLPAVQTNTAITAAYWYPIKTDINPVHSQDEENPDNDPYDYLRKPTEATIAMPIQSPSKGLHCTQLTLSQMGEHVGIPASTRLLSLSRLPEAPPYSIRNALERQPAHQRLRFATHKREKSKASTPLWDIACLFGKTSHQMHHLAHPHHGPQHQMELLESTADTTHDIKFKHLDLFDLVSSTAQQTHSSSYHRGYNWHEGRYHRHRHLHDLSAQEKLF</sequence>
<evidence type="ECO:0000313" key="3">
    <source>
        <dbReference type="Proteomes" id="UP001626550"/>
    </source>
</evidence>
<accession>A0ABD2Q330</accession>
<dbReference type="AlphaFoldDB" id="A0ABD2Q330"/>
<keyword evidence="1" id="KW-0812">Transmembrane</keyword>
<reference evidence="2 3" key="1">
    <citation type="submission" date="2024-11" db="EMBL/GenBank/DDBJ databases">
        <title>Adaptive evolution of stress response genes in parasites aligns with host niche diversity.</title>
        <authorList>
            <person name="Hahn C."/>
            <person name="Resl P."/>
        </authorList>
    </citation>
    <scope>NUCLEOTIDE SEQUENCE [LARGE SCALE GENOMIC DNA]</scope>
    <source>
        <strain evidence="2">EGGRZ-B1_66</strain>
        <tissue evidence="2">Body</tissue>
    </source>
</reference>
<feature type="transmembrane region" description="Helical" evidence="1">
    <location>
        <begin position="66"/>
        <end position="84"/>
    </location>
</feature>
<protein>
    <submittedName>
        <fullName evidence="2">Uncharacterized protein</fullName>
    </submittedName>
</protein>
<feature type="transmembrane region" description="Helical" evidence="1">
    <location>
        <begin position="37"/>
        <end position="59"/>
    </location>
</feature>
<organism evidence="2 3">
    <name type="scientific">Cichlidogyrus casuarinus</name>
    <dbReference type="NCBI Taxonomy" id="1844966"/>
    <lineage>
        <taxon>Eukaryota</taxon>
        <taxon>Metazoa</taxon>
        <taxon>Spiralia</taxon>
        <taxon>Lophotrochozoa</taxon>
        <taxon>Platyhelminthes</taxon>
        <taxon>Monogenea</taxon>
        <taxon>Monopisthocotylea</taxon>
        <taxon>Dactylogyridea</taxon>
        <taxon>Ancyrocephalidae</taxon>
        <taxon>Cichlidogyrus</taxon>
    </lineage>
</organism>
<proteinExistence type="predicted"/>
<gene>
    <name evidence="2" type="ORF">Ciccas_007644</name>
</gene>
<dbReference type="EMBL" id="JBJKFK010001203">
    <property type="protein sequence ID" value="KAL3313753.1"/>
    <property type="molecule type" value="Genomic_DNA"/>
</dbReference>
<comment type="caution">
    <text evidence="2">The sequence shown here is derived from an EMBL/GenBank/DDBJ whole genome shotgun (WGS) entry which is preliminary data.</text>
</comment>
<keyword evidence="1" id="KW-1133">Transmembrane helix</keyword>
<keyword evidence="3" id="KW-1185">Reference proteome</keyword>
<keyword evidence="1" id="KW-0472">Membrane</keyword>
<evidence type="ECO:0000313" key="2">
    <source>
        <dbReference type="EMBL" id="KAL3313753.1"/>
    </source>
</evidence>
<evidence type="ECO:0000256" key="1">
    <source>
        <dbReference type="SAM" id="Phobius"/>
    </source>
</evidence>
<dbReference type="Proteomes" id="UP001626550">
    <property type="component" value="Unassembled WGS sequence"/>
</dbReference>